<dbReference type="VEuPathDB" id="FungiDB:MELLADRAFT_72556"/>
<dbReference type="Proteomes" id="UP000001072">
    <property type="component" value="Unassembled WGS sequence"/>
</dbReference>
<keyword evidence="1" id="KW-0812">Transmembrane</keyword>
<evidence type="ECO:0000256" key="1">
    <source>
        <dbReference type="SAM" id="Phobius"/>
    </source>
</evidence>
<dbReference type="HOGENOM" id="CLU_1267776_0_0_1"/>
<keyword evidence="1" id="KW-0472">Membrane</keyword>
<dbReference type="PANTHER" id="PTHR36819:SF1">
    <property type="entry name" value="REGULATOR OF PHOSPHOLIPASE D SRF1"/>
    <property type="match status" value="1"/>
</dbReference>
<evidence type="ECO:0000313" key="3">
    <source>
        <dbReference type="Proteomes" id="UP000001072"/>
    </source>
</evidence>
<feature type="transmembrane region" description="Helical" evidence="1">
    <location>
        <begin position="87"/>
        <end position="106"/>
    </location>
</feature>
<proteinExistence type="predicted"/>
<feature type="transmembrane region" description="Helical" evidence="1">
    <location>
        <begin position="178"/>
        <end position="203"/>
    </location>
</feature>
<dbReference type="GO" id="GO:0071944">
    <property type="term" value="C:cell periphery"/>
    <property type="evidence" value="ECO:0007669"/>
    <property type="project" value="TreeGrafter"/>
</dbReference>
<keyword evidence="1" id="KW-1133">Transmembrane helix</keyword>
<dbReference type="KEGG" id="mlr:MELLADRAFT_72556"/>
<organism evidence="3">
    <name type="scientific">Melampsora larici-populina (strain 98AG31 / pathotype 3-4-7)</name>
    <name type="common">Poplar leaf rust fungus</name>
    <dbReference type="NCBI Taxonomy" id="747676"/>
    <lineage>
        <taxon>Eukaryota</taxon>
        <taxon>Fungi</taxon>
        <taxon>Dikarya</taxon>
        <taxon>Basidiomycota</taxon>
        <taxon>Pucciniomycotina</taxon>
        <taxon>Pucciniomycetes</taxon>
        <taxon>Pucciniales</taxon>
        <taxon>Melampsoraceae</taxon>
        <taxon>Melampsora</taxon>
    </lineage>
</organism>
<dbReference type="eggNOG" id="ENOG502QPXG">
    <property type="taxonomic scope" value="Eukaryota"/>
</dbReference>
<dbReference type="EMBL" id="GL883124">
    <property type="protein sequence ID" value="EGG03435.1"/>
    <property type="molecule type" value="Genomic_DNA"/>
</dbReference>
<dbReference type="RefSeq" id="XP_007413229.1">
    <property type="nucleotide sequence ID" value="XM_007413167.1"/>
</dbReference>
<sequence length="210" mass="23610">MSTTYIQGSSTNGLPTNHSTGLYPQIEEHQDPKKRKIVYYLLNHPTAPFILRIFNFIFISVSLALCVKIRKVEERLGLSGLIGNSTIYIIVIAPCSMLHILFSIYFEYFGAPIGIWSVSWKMFHTLSELVSISLWSAALAISFDNGLTSDLGCITGIEDHQFFQKDRQKLIHVCELQAGLVCLIFLGLASYSLVLVVSLFRIFNKVSRKA</sequence>
<evidence type="ECO:0000313" key="2">
    <source>
        <dbReference type="EMBL" id="EGG03435.1"/>
    </source>
</evidence>
<feature type="transmembrane region" description="Helical" evidence="1">
    <location>
        <begin position="49"/>
        <end position="67"/>
    </location>
</feature>
<dbReference type="GeneID" id="18932132"/>
<evidence type="ECO:0008006" key="4">
    <source>
        <dbReference type="Google" id="ProtNLM"/>
    </source>
</evidence>
<dbReference type="AlphaFoldDB" id="F4RVX4"/>
<accession>F4RVX4</accession>
<dbReference type="InterPro" id="IPR037737">
    <property type="entry name" value="Srf1"/>
</dbReference>
<name>F4RVX4_MELLP</name>
<reference evidence="3" key="1">
    <citation type="journal article" date="2011" name="Proc. Natl. Acad. Sci. U.S.A.">
        <title>Obligate biotrophy features unraveled by the genomic analysis of rust fungi.</title>
        <authorList>
            <person name="Duplessis S."/>
            <person name="Cuomo C.A."/>
            <person name="Lin Y.-C."/>
            <person name="Aerts A."/>
            <person name="Tisserant E."/>
            <person name="Veneault-Fourrey C."/>
            <person name="Joly D.L."/>
            <person name="Hacquard S."/>
            <person name="Amselem J."/>
            <person name="Cantarel B.L."/>
            <person name="Chiu R."/>
            <person name="Coutinho P.M."/>
            <person name="Feau N."/>
            <person name="Field M."/>
            <person name="Frey P."/>
            <person name="Gelhaye E."/>
            <person name="Goldberg J."/>
            <person name="Grabherr M.G."/>
            <person name="Kodira C.D."/>
            <person name="Kohler A."/>
            <person name="Kuees U."/>
            <person name="Lindquist E.A."/>
            <person name="Lucas S.M."/>
            <person name="Mago R."/>
            <person name="Mauceli E."/>
            <person name="Morin E."/>
            <person name="Murat C."/>
            <person name="Pangilinan J.L."/>
            <person name="Park R."/>
            <person name="Pearson M."/>
            <person name="Quesneville H."/>
            <person name="Rouhier N."/>
            <person name="Sakthikumar S."/>
            <person name="Salamov A.A."/>
            <person name="Schmutz J."/>
            <person name="Selles B."/>
            <person name="Shapiro H."/>
            <person name="Tanguay P."/>
            <person name="Tuskan G.A."/>
            <person name="Henrissat B."/>
            <person name="Van de Peer Y."/>
            <person name="Rouze P."/>
            <person name="Ellis J.G."/>
            <person name="Dodds P.N."/>
            <person name="Schein J.E."/>
            <person name="Zhong S."/>
            <person name="Hamelin R.C."/>
            <person name="Grigoriev I.V."/>
            <person name="Szabo L.J."/>
            <person name="Martin F."/>
        </authorList>
    </citation>
    <scope>NUCLEOTIDE SEQUENCE [LARGE SCALE GENOMIC DNA]</scope>
    <source>
        <strain evidence="3">98AG31 / pathotype 3-4-7</strain>
    </source>
</reference>
<keyword evidence="3" id="KW-1185">Reference proteome</keyword>
<dbReference type="GO" id="GO:0000324">
    <property type="term" value="C:fungal-type vacuole"/>
    <property type="evidence" value="ECO:0007669"/>
    <property type="project" value="TreeGrafter"/>
</dbReference>
<dbReference type="InParanoid" id="F4RVX4"/>
<protein>
    <recommendedName>
        <fullName evidence="4">MARVEL domain-containing protein</fullName>
    </recommendedName>
</protein>
<dbReference type="PANTHER" id="PTHR36819">
    <property type="entry name" value="REGULATOR OF PHOSPHOLIPASE D SRF1"/>
    <property type="match status" value="1"/>
</dbReference>
<gene>
    <name evidence="2" type="ORF">MELLADRAFT_72556</name>
</gene>
<dbReference type="OrthoDB" id="1436450at2759"/>